<dbReference type="Proteomes" id="UP000322225">
    <property type="component" value="Chromosome 3"/>
</dbReference>
<feature type="transmembrane region" description="Helical" evidence="1">
    <location>
        <begin position="29"/>
        <end position="52"/>
    </location>
</feature>
<sequence length="535" mass="58518">MAYNTSSPSPFAQRLVSLRVAMAGLRRTNILYIIIFIILIIFFLPSTSHSLLSTSSFSSLSSTAGRPGTPVDVAAILTSTPSGHAHYAWTEEDATKTDLGEGGLPFVTLNGGKPHFLRFDDKTIIDVITGKELQGANEGTTFNLAVLKLPRGSKWGFVGVARGPTRRREFMAVKGNPSREQVLVAFGLNITSEGHLFAVTPGQTLDIPMAPKEGCISAGVWVATYGAEDPRLFWTDAGTPALTIARYSDDITTCRSVGFVADLRDLYAPLDEALNPGDGVREYDSRRISGAGNNLELYKRDNQGPVEKNWVGFYPGAVPDGHSLYPHVQYAFVPSLALVPNTITPRRIIYDPIVLPTSLDTSNCIGDAHSAWEAKRIHQASPLYRLTLCNRGKGCEAGTENTVLFGLAHTKRGPSHYGKFIATFNVTYPHNVISVGPRFMMNDLNDDQINYVLTMAPIVPSDLDPSIPPPSYKGGQQYLPNHFFLDDRILFTLGHEDIKMVSVLADLKEVLGRQRICTVAGSGKSLFDHTHQHHH</sequence>
<dbReference type="GeneID" id="43587209"/>
<dbReference type="AlphaFoldDB" id="A0AAJ8LG00"/>
<name>A0AAJ8LG00_9TREE</name>
<dbReference type="EMBL" id="CP144053">
    <property type="protein sequence ID" value="WWD17062.1"/>
    <property type="molecule type" value="Genomic_DNA"/>
</dbReference>
<dbReference type="RefSeq" id="XP_031862412.2">
    <property type="nucleotide sequence ID" value="XM_032003090.2"/>
</dbReference>
<organism evidence="2 3">
    <name type="scientific">Kwoniella shandongensis</name>
    <dbReference type="NCBI Taxonomy" id="1734106"/>
    <lineage>
        <taxon>Eukaryota</taxon>
        <taxon>Fungi</taxon>
        <taxon>Dikarya</taxon>
        <taxon>Basidiomycota</taxon>
        <taxon>Agaricomycotina</taxon>
        <taxon>Tremellomycetes</taxon>
        <taxon>Tremellales</taxon>
        <taxon>Cryptococcaceae</taxon>
        <taxon>Kwoniella</taxon>
    </lineage>
</organism>
<reference evidence="2" key="1">
    <citation type="submission" date="2017-08" db="EMBL/GenBank/DDBJ databases">
        <authorList>
            <person name="Cuomo C."/>
            <person name="Billmyre B."/>
            <person name="Heitman J."/>
        </authorList>
    </citation>
    <scope>NUCLEOTIDE SEQUENCE</scope>
    <source>
        <strain evidence="2">CBS 12478</strain>
    </source>
</reference>
<evidence type="ECO:0000256" key="1">
    <source>
        <dbReference type="SAM" id="Phobius"/>
    </source>
</evidence>
<protein>
    <submittedName>
        <fullName evidence="2">Uncharacterized protein</fullName>
    </submittedName>
</protein>
<keyword evidence="1" id="KW-1133">Transmembrane helix</keyword>
<keyword evidence="1" id="KW-0472">Membrane</keyword>
<keyword evidence="1" id="KW-0812">Transmembrane</keyword>
<dbReference type="KEGG" id="ksn:43587209"/>
<accession>A0AAJ8LG00</accession>
<proteinExistence type="predicted"/>
<evidence type="ECO:0000313" key="2">
    <source>
        <dbReference type="EMBL" id="WWD17062.1"/>
    </source>
</evidence>
<evidence type="ECO:0000313" key="3">
    <source>
        <dbReference type="Proteomes" id="UP000322225"/>
    </source>
</evidence>
<gene>
    <name evidence="2" type="ORF">CI109_101499</name>
</gene>
<reference evidence="2" key="2">
    <citation type="submission" date="2024-01" db="EMBL/GenBank/DDBJ databases">
        <title>Comparative genomics of Cryptococcus and Kwoniella reveals pathogenesis evolution and contrasting modes of karyotype evolution via chromosome fusion or intercentromeric recombination.</title>
        <authorList>
            <person name="Coelho M.A."/>
            <person name="David-Palma M."/>
            <person name="Shea T."/>
            <person name="Bowers K."/>
            <person name="McGinley-Smith S."/>
            <person name="Mohammad A.W."/>
            <person name="Gnirke A."/>
            <person name="Yurkov A.M."/>
            <person name="Nowrousian M."/>
            <person name="Sun S."/>
            <person name="Cuomo C.A."/>
            <person name="Heitman J."/>
        </authorList>
    </citation>
    <scope>NUCLEOTIDE SEQUENCE</scope>
    <source>
        <strain evidence="2">CBS 12478</strain>
    </source>
</reference>
<keyword evidence="3" id="KW-1185">Reference proteome</keyword>